<reference evidence="12" key="2">
    <citation type="submission" date="2020-09" db="EMBL/GenBank/DDBJ databases">
        <authorList>
            <person name="Sun Q."/>
            <person name="Zhou Y."/>
        </authorList>
    </citation>
    <scope>NUCLEOTIDE SEQUENCE</scope>
    <source>
        <strain evidence="12">CGMCC 4.5737</strain>
    </source>
</reference>
<dbReference type="PANTHER" id="PTHR11579:SF0">
    <property type="entry name" value="PROTEIN-L-ISOASPARTATE(D-ASPARTATE) O-METHYLTRANSFERASE"/>
    <property type="match status" value="1"/>
</dbReference>
<dbReference type="AlphaFoldDB" id="A0A8J3FUY7"/>
<organism evidence="12 13">
    <name type="scientific">Longimycelium tulufanense</name>
    <dbReference type="NCBI Taxonomy" id="907463"/>
    <lineage>
        <taxon>Bacteria</taxon>
        <taxon>Bacillati</taxon>
        <taxon>Actinomycetota</taxon>
        <taxon>Actinomycetes</taxon>
        <taxon>Pseudonocardiales</taxon>
        <taxon>Pseudonocardiaceae</taxon>
        <taxon>Longimycelium</taxon>
    </lineage>
</organism>
<comment type="subcellular location">
    <subcellularLocation>
        <location evidence="1">Cytoplasm</location>
    </subcellularLocation>
</comment>
<evidence type="ECO:0000256" key="10">
    <source>
        <dbReference type="ARBA" id="ARBA00031323"/>
    </source>
</evidence>
<gene>
    <name evidence="12" type="primary">pcm</name>
    <name evidence="12" type="ORF">GCM10012275_37490</name>
</gene>
<evidence type="ECO:0000256" key="8">
    <source>
        <dbReference type="ARBA" id="ARBA00022691"/>
    </source>
</evidence>
<dbReference type="EC" id="2.1.1.77" evidence="3"/>
<reference evidence="12" key="1">
    <citation type="journal article" date="2014" name="Int. J. Syst. Evol. Microbiol.">
        <title>Complete genome sequence of Corynebacterium casei LMG S-19264T (=DSM 44701T), isolated from a smear-ripened cheese.</title>
        <authorList>
            <consortium name="US DOE Joint Genome Institute (JGI-PGF)"/>
            <person name="Walter F."/>
            <person name="Albersmeier A."/>
            <person name="Kalinowski J."/>
            <person name="Ruckert C."/>
        </authorList>
    </citation>
    <scope>NUCLEOTIDE SEQUENCE</scope>
    <source>
        <strain evidence="12">CGMCC 4.5737</strain>
    </source>
</reference>
<dbReference type="Pfam" id="PF01135">
    <property type="entry name" value="PCMT"/>
    <property type="match status" value="1"/>
</dbReference>
<dbReference type="SUPFAM" id="SSF53335">
    <property type="entry name" value="S-adenosyl-L-methionine-dependent methyltransferases"/>
    <property type="match status" value="1"/>
</dbReference>
<dbReference type="GO" id="GO:0032259">
    <property type="term" value="P:methylation"/>
    <property type="evidence" value="ECO:0007669"/>
    <property type="project" value="UniProtKB-KW"/>
</dbReference>
<accession>A0A8J3FUY7</accession>
<dbReference type="GO" id="GO:0004719">
    <property type="term" value="F:protein-L-isoaspartate (D-aspartate) O-methyltransferase activity"/>
    <property type="evidence" value="ECO:0007669"/>
    <property type="project" value="UniProtKB-EC"/>
</dbReference>
<comment type="caution">
    <text evidence="12">The sequence shown here is derived from an EMBL/GenBank/DDBJ whole genome shotgun (WGS) entry which is preliminary data.</text>
</comment>
<evidence type="ECO:0000256" key="5">
    <source>
        <dbReference type="ARBA" id="ARBA00022490"/>
    </source>
</evidence>
<protein>
    <recommendedName>
        <fullName evidence="4">Protein-L-isoaspartate O-methyltransferase</fullName>
        <ecNumber evidence="3">2.1.1.77</ecNumber>
    </recommendedName>
    <alternativeName>
        <fullName evidence="11">L-isoaspartyl protein carboxyl methyltransferase</fullName>
    </alternativeName>
    <alternativeName>
        <fullName evidence="9">Protein L-isoaspartyl methyltransferase</fullName>
    </alternativeName>
    <alternativeName>
        <fullName evidence="10">Protein-beta-aspartate methyltransferase</fullName>
    </alternativeName>
</protein>
<proteinExistence type="inferred from homology"/>
<evidence type="ECO:0000256" key="3">
    <source>
        <dbReference type="ARBA" id="ARBA00011890"/>
    </source>
</evidence>
<name>A0A8J3FUY7_9PSEU</name>
<evidence type="ECO:0000313" key="12">
    <source>
        <dbReference type="EMBL" id="GGM63374.1"/>
    </source>
</evidence>
<keyword evidence="13" id="KW-1185">Reference proteome</keyword>
<sequence>MVADHATAGLAPVSHLPSRWWDAVDSVGRDRFLPAHVWVDNGRGEPVPVSRYTEPHRWAEVADADVTVLLQFDDGAVRWPEIGRERTATSPAPSVVVALLDALRVEEGHRVLEIGTGTGYTAAVLAHGLGPSRVTTVEIDHFLAATARGALASHGYLVTVAAADGTAGHPPRAPYDRVLSSAAVAVGALPFAWVTQTRPGGRIVAPVRTSFTDGAALVAFAVDEGGRATGRALGRIVLPPLRQHREPLADLGDVVPDDPDAVVSHTTLKLWRVAKRFDARWAIGVQVPGCQWRHEPPDAEHPEHLLWLLDPGSRSWANVRYGTTRGPHVVRQCGPRRLWDEVVTAYRWWKAQGKPGLHRWVLSVTPTGQQVRLEDETSEEG</sequence>
<evidence type="ECO:0000256" key="9">
    <source>
        <dbReference type="ARBA" id="ARBA00030757"/>
    </source>
</evidence>
<dbReference type="Proteomes" id="UP000637578">
    <property type="component" value="Unassembled WGS sequence"/>
</dbReference>
<evidence type="ECO:0000256" key="11">
    <source>
        <dbReference type="ARBA" id="ARBA00031350"/>
    </source>
</evidence>
<dbReference type="PANTHER" id="PTHR11579">
    <property type="entry name" value="PROTEIN-L-ISOASPARTATE O-METHYLTRANSFERASE"/>
    <property type="match status" value="1"/>
</dbReference>
<evidence type="ECO:0000256" key="7">
    <source>
        <dbReference type="ARBA" id="ARBA00022679"/>
    </source>
</evidence>
<evidence type="ECO:0000256" key="1">
    <source>
        <dbReference type="ARBA" id="ARBA00004496"/>
    </source>
</evidence>
<dbReference type="EMBL" id="BMMK01000017">
    <property type="protein sequence ID" value="GGM63374.1"/>
    <property type="molecule type" value="Genomic_DNA"/>
</dbReference>
<keyword evidence="7" id="KW-0808">Transferase</keyword>
<dbReference type="InterPro" id="IPR000682">
    <property type="entry name" value="PCMT"/>
</dbReference>
<evidence type="ECO:0000256" key="2">
    <source>
        <dbReference type="ARBA" id="ARBA00005369"/>
    </source>
</evidence>
<keyword evidence="5" id="KW-0963">Cytoplasm</keyword>
<dbReference type="GO" id="GO:0005737">
    <property type="term" value="C:cytoplasm"/>
    <property type="evidence" value="ECO:0007669"/>
    <property type="project" value="UniProtKB-SubCell"/>
</dbReference>
<keyword evidence="6" id="KW-0489">Methyltransferase</keyword>
<dbReference type="Gene3D" id="3.40.50.150">
    <property type="entry name" value="Vaccinia Virus protein VP39"/>
    <property type="match status" value="1"/>
</dbReference>
<evidence type="ECO:0000256" key="4">
    <source>
        <dbReference type="ARBA" id="ARBA00013346"/>
    </source>
</evidence>
<evidence type="ECO:0000256" key="6">
    <source>
        <dbReference type="ARBA" id="ARBA00022603"/>
    </source>
</evidence>
<dbReference type="CDD" id="cd02440">
    <property type="entry name" value="AdoMet_MTases"/>
    <property type="match status" value="1"/>
</dbReference>
<keyword evidence="8" id="KW-0949">S-adenosyl-L-methionine</keyword>
<dbReference type="InterPro" id="IPR029063">
    <property type="entry name" value="SAM-dependent_MTases_sf"/>
</dbReference>
<evidence type="ECO:0000313" key="13">
    <source>
        <dbReference type="Proteomes" id="UP000637578"/>
    </source>
</evidence>
<comment type="similarity">
    <text evidence="2">Belongs to the methyltransferase superfamily. L-isoaspartyl/D-aspartyl protein methyltransferase family.</text>
</comment>